<protein>
    <submittedName>
        <fullName evidence="4">Uncharacterized protein</fullName>
    </submittedName>
</protein>
<reference evidence="4" key="1">
    <citation type="submission" date="2017-02" db="UniProtKB">
        <authorList>
            <consortium name="WormBaseParasite"/>
        </authorList>
    </citation>
    <scope>IDENTIFICATION</scope>
</reference>
<proteinExistence type="predicted"/>
<keyword evidence="2" id="KW-0732">Signal</keyword>
<feature type="compositionally biased region" description="Pro residues" evidence="1">
    <location>
        <begin position="231"/>
        <end position="241"/>
    </location>
</feature>
<keyword evidence="3" id="KW-1185">Reference proteome</keyword>
<feature type="region of interest" description="Disordered" evidence="1">
    <location>
        <begin position="197"/>
        <end position="304"/>
    </location>
</feature>
<evidence type="ECO:0000313" key="4">
    <source>
        <dbReference type="WBParaSite" id="SPAL_0000856800.1"/>
    </source>
</evidence>
<feature type="compositionally biased region" description="Polar residues" evidence="1">
    <location>
        <begin position="293"/>
        <end position="304"/>
    </location>
</feature>
<organism evidence="3 4">
    <name type="scientific">Strongyloides papillosus</name>
    <name type="common">Intestinal threadworm</name>
    <dbReference type="NCBI Taxonomy" id="174720"/>
    <lineage>
        <taxon>Eukaryota</taxon>
        <taxon>Metazoa</taxon>
        <taxon>Ecdysozoa</taxon>
        <taxon>Nematoda</taxon>
        <taxon>Chromadorea</taxon>
        <taxon>Rhabditida</taxon>
        <taxon>Tylenchina</taxon>
        <taxon>Panagrolaimomorpha</taxon>
        <taxon>Strongyloidoidea</taxon>
        <taxon>Strongyloididae</taxon>
        <taxon>Strongyloides</taxon>
    </lineage>
</organism>
<feature type="compositionally biased region" description="Polar residues" evidence="1">
    <location>
        <begin position="203"/>
        <end position="212"/>
    </location>
</feature>
<dbReference type="WBParaSite" id="SPAL_0000856800.1">
    <property type="protein sequence ID" value="SPAL_0000856800.1"/>
    <property type="gene ID" value="SPAL_0000856800"/>
</dbReference>
<evidence type="ECO:0000313" key="3">
    <source>
        <dbReference type="Proteomes" id="UP000046392"/>
    </source>
</evidence>
<feature type="chain" id="PRO_5005894929" evidence="2">
    <location>
        <begin position="20"/>
        <end position="304"/>
    </location>
</feature>
<feature type="signal peptide" evidence="2">
    <location>
        <begin position="1"/>
        <end position="19"/>
    </location>
</feature>
<sequence length="304" mass="33519">MSSIVILLFHLLLISSCGSRKKNVASGGENKKVLGKSSCIKEAVDIVSVAKKSGSAINKPNGIGENNKPCFKSPVKQPINVKSVRCDSVNLHVSQNQKPCSKYVPLVTEGQVKEDEKYENLQPAKKTVIKIEDKKGNINIVISKKNKESKNAEELELQSCKNFNDDNDEKNDLEDYQFLNVLVKIASQMGGKPIGIQCDERNTLGNQENNNSNKEEDGEYEELNVGNSADLPPPPPKPKIPQKPKMASKNTNKVVGGKKTSNNKNVNVEDDKKNKITVKVVPKKATNDKKNKLTPQKMANTKKK</sequence>
<evidence type="ECO:0000256" key="2">
    <source>
        <dbReference type="SAM" id="SignalP"/>
    </source>
</evidence>
<evidence type="ECO:0000256" key="1">
    <source>
        <dbReference type="SAM" id="MobiDB-lite"/>
    </source>
</evidence>
<dbReference type="AlphaFoldDB" id="A0A0N5BRS3"/>
<name>A0A0N5BRS3_STREA</name>
<accession>A0A0N5BRS3</accession>
<dbReference type="Proteomes" id="UP000046392">
    <property type="component" value="Unplaced"/>
</dbReference>